<name>A0AAE3R478_9BACT</name>
<reference evidence="1" key="1">
    <citation type="submission" date="2023-05" db="EMBL/GenBank/DDBJ databases">
        <authorList>
            <person name="Zhang X."/>
        </authorList>
    </citation>
    <scope>NUCLEOTIDE SEQUENCE</scope>
    <source>
        <strain evidence="1">BD1B2-1</strain>
    </source>
</reference>
<gene>
    <name evidence="1" type="ORF">QNI22_11325</name>
</gene>
<dbReference type="EMBL" id="JASJOU010000003">
    <property type="protein sequence ID" value="MDJ1501244.1"/>
    <property type="molecule type" value="Genomic_DNA"/>
</dbReference>
<proteinExistence type="predicted"/>
<dbReference type="Proteomes" id="UP001232063">
    <property type="component" value="Unassembled WGS sequence"/>
</dbReference>
<evidence type="ECO:0000313" key="2">
    <source>
        <dbReference type="Proteomes" id="UP001232063"/>
    </source>
</evidence>
<organism evidence="1 2">
    <name type="scientific">Xanthocytophaga agilis</name>
    <dbReference type="NCBI Taxonomy" id="3048010"/>
    <lineage>
        <taxon>Bacteria</taxon>
        <taxon>Pseudomonadati</taxon>
        <taxon>Bacteroidota</taxon>
        <taxon>Cytophagia</taxon>
        <taxon>Cytophagales</taxon>
        <taxon>Rhodocytophagaceae</taxon>
        <taxon>Xanthocytophaga</taxon>
    </lineage>
</organism>
<dbReference type="RefSeq" id="WP_314510736.1">
    <property type="nucleotide sequence ID" value="NZ_JASJOU010000003.1"/>
</dbReference>
<comment type="caution">
    <text evidence="1">The sequence shown here is derived from an EMBL/GenBank/DDBJ whole genome shotgun (WGS) entry which is preliminary data.</text>
</comment>
<sequence>MSRVNPIQQDTCLLILNTFFINGVSLEREDWMKTVSTEAIVISVCSFQKPCWHKIYEKLARELVIERHLETLLYLSYRHLEYPAYCDLSNQVSKPSLSYPGSFFRRDSTMIGQRK</sequence>
<keyword evidence="2" id="KW-1185">Reference proteome</keyword>
<evidence type="ECO:0000313" key="1">
    <source>
        <dbReference type="EMBL" id="MDJ1501244.1"/>
    </source>
</evidence>
<dbReference type="AlphaFoldDB" id="A0AAE3R478"/>
<accession>A0AAE3R478</accession>
<protein>
    <submittedName>
        <fullName evidence="1">Uncharacterized protein</fullName>
    </submittedName>
</protein>